<gene>
    <name evidence="1" type="ORF">M5X12_21770</name>
</gene>
<dbReference type="EMBL" id="JAMDNP010000050">
    <property type="protein sequence ID" value="MCY9763165.1"/>
    <property type="molecule type" value="Genomic_DNA"/>
</dbReference>
<dbReference type="Proteomes" id="UP001527181">
    <property type="component" value="Unassembled WGS sequence"/>
</dbReference>
<evidence type="ECO:0000313" key="2">
    <source>
        <dbReference type="Proteomes" id="UP001527181"/>
    </source>
</evidence>
<reference evidence="1 2" key="1">
    <citation type="submission" date="2022-05" db="EMBL/GenBank/DDBJ databases">
        <title>Genome Sequencing of Bee-Associated Microbes.</title>
        <authorList>
            <person name="Dunlap C."/>
        </authorList>
    </citation>
    <scope>NUCLEOTIDE SEQUENCE [LARGE SCALE GENOMIC DNA]</scope>
    <source>
        <strain evidence="1 2">NRRL B-04010</strain>
    </source>
</reference>
<organism evidence="1 2">
    <name type="scientific">Paenibacillus alvei</name>
    <name type="common">Bacillus alvei</name>
    <dbReference type="NCBI Taxonomy" id="44250"/>
    <lineage>
        <taxon>Bacteria</taxon>
        <taxon>Bacillati</taxon>
        <taxon>Bacillota</taxon>
        <taxon>Bacilli</taxon>
        <taxon>Bacillales</taxon>
        <taxon>Paenibacillaceae</taxon>
        <taxon>Paenibacillus</taxon>
    </lineage>
</organism>
<dbReference type="RefSeq" id="WP_268600220.1">
    <property type="nucleotide sequence ID" value="NZ_JAMDNP010000050.1"/>
</dbReference>
<keyword evidence="2" id="KW-1185">Reference proteome</keyword>
<proteinExistence type="predicted"/>
<evidence type="ECO:0000313" key="1">
    <source>
        <dbReference type="EMBL" id="MCY9763165.1"/>
    </source>
</evidence>
<comment type="caution">
    <text evidence="1">The sequence shown here is derived from an EMBL/GenBank/DDBJ whole genome shotgun (WGS) entry which is preliminary data.</text>
</comment>
<protein>
    <submittedName>
        <fullName evidence="1">Uncharacterized protein</fullName>
    </submittedName>
</protein>
<accession>A0ABT4H2F9</accession>
<name>A0ABT4H2F9_PAEAL</name>
<sequence>MNREAAITQIQEAYWIYNQGSIEINGVRVDVKFWSPQDLEEYCIEQDDPLCEVEIDLPIYYAASNSQILITNDESSILSLFSTEEEFSFKMLDGTFTNFIDPDLEYEDESNFLPFHFPEEDRWGVPTRICSVGGCEYDFIMCRTEGEARDKGLEMSREGKELEVSGICPTCRNGYMD</sequence>